<evidence type="ECO:0008006" key="4">
    <source>
        <dbReference type="Google" id="ProtNLM"/>
    </source>
</evidence>
<evidence type="ECO:0000313" key="2">
    <source>
        <dbReference type="EMBL" id="CAA0085414.1"/>
    </source>
</evidence>
<feature type="signal peptide" evidence="1">
    <location>
        <begin position="1"/>
        <end position="19"/>
    </location>
</feature>
<dbReference type="Proteomes" id="UP000434580">
    <property type="component" value="Unassembled WGS sequence"/>
</dbReference>
<proteinExistence type="predicted"/>
<gene>
    <name evidence="2" type="ORF">DPBNPPHM_00869</name>
</gene>
<feature type="chain" id="PRO_5030137878" description="Outer membrane protein beta-barrel domain-containing protein" evidence="1">
    <location>
        <begin position="20"/>
        <end position="239"/>
    </location>
</feature>
<dbReference type="InterPro" id="IPR026387">
    <property type="entry name" value="OMP_w_GlyGly"/>
</dbReference>
<dbReference type="OrthoDB" id="6708408at2"/>
<dbReference type="EMBL" id="CACSII010000001">
    <property type="protein sequence ID" value="CAA0085414.1"/>
    <property type="molecule type" value="Genomic_DNA"/>
</dbReference>
<dbReference type="AlphaFoldDB" id="A0A5S9MPM3"/>
<evidence type="ECO:0000313" key="3">
    <source>
        <dbReference type="Proteomes" id="UP000434580"/>
    </source>
</evidence>
<organism evidence="2 3">
    <name type="scientific">BD1-7 clade bacterium</name>
    <dbReference type="NCBI Taxonomy" id="2029982"/>
    <lineage>
        <taxon>Bacteria</taxon>
        <taxon>Pseudomonadati</taxon>
        <taxon>Pseudomonadota</taxon>
        <taxon>Gammaproteobacteria</taxon>
        <taxon>Cellvibrionales</taxon>
        <taxon>Spongiibacteraceae</taxon>
        <taxon>BD1-7 clade</taxon>
    </lineage>
</organism>
<reference evidence="2 3" key="1">
    <citation type="submission" date="2019-11" db="EMBL/GenBank/DDBJ databases">
        <authorList>
            <person name="Holert J."/>
        </authorList>
    </citation>
    <scope>NUCLEOTIDE SEQUENCE [LARGE SCALE GENOMIC DNA]</scope>
    <source>
        <strain evidence="2">BC5_2</strain>
    </source>
</reference>
<sequence length="239" mass="26646">MKKATTALLAAALATSAQAKELDASNPVAVDIGGYAWFNDLTGDIRTDIRDDDINARQQINDSATSGVFYGKLEHYVWFLPNLYVAQTFLNHEARDVTGSRVTLDYTHTDLDLYYNALDHEIAKISLGLGARIYSGQVQSVLLPDSPDINNVLPMFYGYAQFNSFVDGLSLNIETLIGSNGGDDNYDYRGEVRYITPVSLGLSLGYRYLDGKLDDKKRNVRLRSDQEFKGVYFGLSFHL</sequence>
<keyword evidence="1" id="KW-0732">Signal</keyword>
<protein>
    <recommendedName>
        <fullName evidence="4">Outer membrane protein beta-barrel domain-containing protein</fullName>
    </recommendedName>
</protein>
<name>A0A5S9MPM3_9GAMM</name>
<evidence type="ECO:0000256" key="1">
    <source>
        <dbReference type="SAM" id="SignalP"/>
    </source>
</evidence>
<dbReference type="NCBIfam" id="TIGR04219">
    <property type="entry name" value="OMP_w_GlyGly"/>
    <property type="match status" value="1"/>
</dbReference>
<accession>A0A5S9MPM3</accession>